<protein>
    <recommendedName>
        <fullName evidence="4">DUF4440 domain-containing protein</fullName>
    </recommendedName>
</protein>
<dbReference type="InterPro" id="IPR032710">
    <property type="entry name" value="NTF2-like_dom_sf"/>
</dbReference>
<keyword evidence="3" id="KW-1185">Reference proteome</keyword>
<dbReference type="Pfam" id="PF12893">
    <property type="entry name" value="Lumazine_bd_2"/>
    <property type="match status" value="1"/>
</dbReference>
<evidence type="ECO:0000313" key="3">
    <source>
        <dbReference type="Proteomes" id="UP000223749"/>
    </source>
</evidence>
<dbReference type="OrthoDB" id="792876at2"/>
<name>A0A2D1U5H6_9SPHI</name>
<keyword evidence="1" id="KW-0732">Signal</keyword>
<dbReference type="EMBL" id="CP024091">
    <property type="protein sequence ID" value="ATP56838.1"/>
    <property type="molecule type" value="Genomic_DNA"/>
</dbReference>
<dbReference type="AlphaFoldDB" id="A0A2D1U5H6"/>
<organism evidence="2 3">
    <name type="scientific">Pedobacter ginsengisoli</name>
    <dbReference type="NCBI Taxonomy" id="363852"/>
    <lineage>
        <taxon>Bacteria</taxon>
        <taxon>Pseudomonadati</taxon>
        <taxon>Bacteroidota</taxon>
        <taxon>Sphingobacteriia</taxon>
        <taxon>Sphingobacteriales</taxon>
        <taxon>Sphingobacteriaceae</taxon>
        <taxon>Pedobacter</taxon>
    </lineage>
</organism>
<dbReference type="Gene3D" id="3.10.450.50">
    <property type="match status" value="1"/>
</dbReference>
<sequence length="144" mass="16455">MKRKILLCMAILSISFTYAFADKDKPAASVNLKSSSVIEAYIDANLHYDAALLNQVMDNDAILKITRQGRVIEQTKKELVDFYKKRGDITLNFTSDYEVLSTCDCVVMVRVDFKYPLFTQQNYVTVVKDANGIWKISQVHRFNG</sequence>
<evidence type="ECO:0008006" key="4">
    <source>
        <dbReference type="Google" id="ProtNLM"/>
    </source>
</evidence>
<dbReference type="InterPro" id="IPR039437">
    <property type="entry name" value="FrzH/put_lumazine-bd"/>
</dbReference>
<feature type="signal peptide" evidence="1">
    <location>
        <begin position="1"/>
        <end position="21"/>
    </location>
</feature>
<dbReference type="KEGG" id="pgs:CPT03_10290"/>
<feature type="chain" id="PRO_5013770114" description="DUF4440 domain-containing protein" evidence="1">
    <location>
        <begin position="22"/>
        <end position="144"/>
    </location>
</feature>
<evidence type="ECO:0000313" key="2">
    <source>
        <dbReference type="EMBL" id="ATP56838.1"/>
    </source>
</evidence>
<evidence type="ECO:0000256" key="1">
    <source>
        <dbReference type="SAM" id="SignalP"/>
    </source>
</evidence>
<dbReference type="Proteomes" id="UP000223749">
    <property type="component" value="Chromosome"/>
</dbReference>
<dbReference type="SUPFAM" id="SSF54427">
    <property type="entry name" value="NTF2-like"/>
    <property type="match status" value="1"/>
</dbReference>
<reference evidence="2 3" key="1">
    <citation type="submission" date="2017-10" db="EMBL/GenBank/DDBJ databases">
        <title>Whole genome of Pedobacter ginsengisoli T01R-27 isolated from tomato rhizosphere.</title>
        <authorList>
            <person name="Weon H.-Y."/>
            <person name="Lee S.A."/>
            <person name="Sang M.K."/>
            <person name="Song J."/>
        </authorList>
    </citation>
    <scope>NUCLEOTIDE SEQUENCE [LARGE SCALE GENOMIC DNA]</scope>
    <source>
        <strain evidence="2 3">T01R-27</strain>
    </source>
</reference>
<accession>A0A2D1U5H6</accession>
<proteinExistence type="predicted"/>
<dbReference type="RefSeq" id="WP_099438772.1">
    <property type="nucleotide sequence ID" value="NZ_CP024091.1"/>
</dbReference>
<gene>
    <name evidence="2" type="ORF">CPT03_10290</name>
</gene>